<dbReference type="AlphaFoldDB" id="M1L890"/>
<organism evidence="14 15">
    <name type="scientific">Candidatus Kinetoplastidibacterium galati TCC219</name>
    <dbReference type="NCBI Taxonomy" id="1208921"/>
    <lineage>
        <taxon>Bacteria</taxon>
        <taxon>Pseudomonadati</taxon>
        <taxon>Pseudomonadota</taxon>
        <taxon>Betaproteobacteria</taxon>
        <taxon>Candidatus Kinetoplastidibacterium</taxon>
    </lineage>
</organism>
<dbReference type="SMART" id="SM00487">
    <property type="entry name" value="DEXDc"/>
    <property type="match status" value="1"/>
</dbReference>
<evidence type="ECO:0000313" key="15">
    <source>
        <dbReference type="Proteomes" id="UP000011658"/>
    </source>
</evidence>
<keyword evidence="4 12" id="KW-0547">Nucleotide-binding</keyword>
<dbReference type="InterPro" id="IPR041222">
    <property type="entry name" value="PriA_3primeBD"/>
</dbReference>
<dbReference type="Pfam" id="PF00270">
    <property type="entry name" value="DEAD"/>
    <property type="match status" value="1"/>
</dbReference>
<protein>
    <recommendedName>
        <fullName evidence="12">Replication restart protein PriA</fullName>
    </recommendedName>
    <alternativeName>
        <fullName evidence="12">ATP-dependent DNA helicase PriA</fullName>
        <ecNumber evidence="12">5.6.2.4</ecNumber>
    </alternativeName>
    <alternativeName>
        <fullName evidence="12">DNA 3'-5' helicase PriA</fullName>
    </alternativeName>
</protein>
<evidence type="ECO:0000256" key="9">
    <source>
        <dbReference type="ARBA" id="ARBA00023125"/>
    </source>
</evidence>
<dbReference type="Gene3D" id="3.40.1440.60">
    <property type="entry name" value="PriA, 3(prime) DNA-binding domain"/>
    <property type="match status" value="1"/>
</dbReference>
<evidence type="ECO:0000256" key="6">
    <source>
        <dbReference type="ARBA" id="ARBA00022806"/>
    </source>
</evidence>
<reference evidence="14 15" key="1">
    <citation type="journal article" date="2013" name="Genome Biol. Evol.">
        <title>Genome evolution and phylogenomic analysis of candidatus kinetoplastibacterium, the betaproteobacterial endosymbionts of strigomonas and angomonas.</title>
        <authorList>
            <person name="Alves J.M."/>
            <person name="Serrano M.G."/>
            <person name="Maia da Silva F."/>
            <person name="Voegtly L.J."/>
            <person name="Matveyev A.V."/>
            <person name="Teixeira M.M."/>
            <person name="Camargo E.P."/>
            <person name="Buck G.A."/>
        </authorList>
    </citation>
    <scope>NUCLEOTIDE SEQUENCE [LARGE SCALE GENOMIC DNA]</scope>
    <source>
        <strain evidence="14 15">TCC219</strain>
    </source>
</reference>
<comment type="subunit">
    <text evidence="12">Component of the replication restart primosome.</text>
</comment>
<keyword evidence="6 12" id="KW-0347">Helicase</keyword>
<dbReference type="GO" id="GO:0006310">
    <property type="term" value="P:DNA recombination"/>
    <property type="evidence" value="ECO:0007669"/>
    <property type="project" value="InterPro"/>
</dbReference>
<dbReference type="GO" id="GO:0043138">
    <property type="term" value="F:3'-5' DNA helicase activity"/>
    <property type="evidence" value="ECO:0007669"/>
    <property type="project" value="UniProtKB-EC"/>
</dbReference>
<feature type="binding site" evidence="12">
    <location>
        <position position="398"/>
    </location>
    <ligand>
        <name>Zn(2+)</name>
        <dbReference type="ChEBI" id="CHEBI:29105"/>
        <label>1</label>
    </ligand>
</feature>
<dbReference type="OrthoDB" id="9759544at2"/>
<evidence type="ECO:0000256" key="11">
    <source>
        <dbReference type="ARBA" id="ARBA00048988"/>
    </source>
</evidence>
<keyword evidence="15" id="KW-1185">Reference proteome</keyword>
<evidence type="ECO:0000256" key="8">
    <source>
        <dbReference type="ARBA" id="ARBA00022840"/>
    </source>
</evidence>
<dbReference type="PATRIC" id="fig|1208921.3.peg.59"/>
<keyword evidence="9 12" id="KW-0238">DNA-binding</keyword>
<evidence type="ECO:0000256" key="3">
    <source>
        <dbReference type="ARBA" id="ARBA00022723"/>
    </source>
</evidence>
<sequence length="700" mass="79255">MPVQNKLSISYNWLSVALNLPLFSTFDYKSINSVVIGSRVVVPFGKRTLIGIVINVLERPSIDVSLVREIIEVLDDLPPFSPDWLNLLEFTADYYQRPFGEVVFSVIPAPLRSVSSYRGKKRTSASSVIKSDKSNDCISIVPSSFVDKRESILNEDQERAVNIISLLKEFKSVLLYGITGSGKTEVYLRVARNILHNSSKQILFLIPEINLTPQLEKAVRNSLADIVNDDEIVVMHSKLTMKSKLDVWSRAQNSKARVLLGTRMSIFTPFPNIGLIVIDEEHDTSYKQQNGLRYSARDLGVWRARYLNVPIILGSATPSLETWNNAEIGHYLRIYLRKKAREFSAPNIKLINTKKYRPKNGLTVPLINAIEDRLNKKEQSLVFINRRGYSPVFCCFSCYWISKCTRCTAFTVLHSDAVNKEGKLHCHHCGYCMIVPLSCPECGDQDLRPIGSGTQRVEEALVGLFPNANIVRIDADSTRRKGSTASLLNDVNNGSVDILIGTQMLAKGHDFLRVSLVGVIDSDAMIFCQDFRAPEHLFSQLMQVSGRAGRHLNGGEVLIQTSFPDHMIYKFVIDQNYEDFARYSLNLRSTANLPPYSYQALLSAESENLSTVMDFLHRSKKIIKEKVSLEFDHVSAITCYDPVPSRIVRIADVERAQILVESKHRLLLITFLKIWLKHVNGLVINKKKIRWYIEVDPLEI</sequence>
<dbReference type="PANTHER" id="PTHR30580">
    <property type="entry name" value="PRIMOSOMAL PROTEIN N"/>
    <property type="match status" value="1"/>
</dbReference>
<evidence type="ECO:0000256" key="7">
    <source>
        <dbReference type="ARBA" id="ARBA00022833"/>
    </source>
</evidence>
<evidence type="ECO:0000256" key="2">
    <source>
        <dbReference type="ARBA" id="ARBA00022705"/>
    </source>
</evidence>
<dbReference type="InterPro" id="IPR041236">
    <property type="entry name" value="PriA_C"/>
</dbReference>
<dbReference type="GO" id="GO:0006269">
    <property type="term" value="P:DNA replication, synthesis of primer"/>
    <property type="evidence" value="ECO:0007669"/>
    <property type="project" value="UniProtKB-KW"/>
</dbReference>
<keyword evidence="8 12" id="KW-0067">ATP-binding</keyword>
<dbReference type="EC" id="5.6.2.4" evidence="12"/>
<feature type="binding site" evidence="12">
    <location>
        <position position="439"/>
    </location>
    <ligand>
        <name>Zn(2+)</name>
        <dbReference type="ChEBI" id="CHEBI:29105"/>
        <label>1</label>
    </ligand>
</feature>
<comment type="function">
    <text evidence="12">Initiates the restart of stalled replication forks, which reloads the replicative helicase on sites other than the origin of replication. Recognizes and binds to abandoned replication forks and remodels them to uncover a helicase loading site. Promotes assembly of the primosome at these replication forks.</text>
</comment>
<dbReference type="Pfam" id="PF18074">
    <property type="entry name" value="PriA_C"/>
    <property type="match status" value="1"/>
</dbReference>
<dbReference type="GO" id="GO:0016887">
    <property type="term" value="F:ATP hydrolysis activity"/>
    <property type="evidence" value="ECO:0007669"/>
    <property type="project" value="RHEA"/>
</dbReference>
<dbReference type="InterPro" id="IPR005259">
    <property type="entry name" value="PriA"/>
</dbReference>
<dbReference type="RefSeq" id="WP_015389268.1">
    <property type="nucleotide sequence ID" value="NC_020284.1"/>
</dbReference>
<dbReference type="GO" id="GO:1990077">
    <property type="term" value="C:primosome complex"/>
    <property type="evidence" value="ECO:0007669"/>
    <property type="project" value="UniProtKB-UniRule"/>
</dbReference>
<dbReference type="FunFam" id="3.40.50.300:FF:000489">
    <property type="entry name" value="Primosome assembly protein PriA"/>
    <property type="match status" value="1"/>
</dbReference>
<dbReference type="GO" id="GO:0003677">
    <property type="term" value="F:DNA binding"/>
    <property type="evidence" value="ECO:0007669"/>
    <property type="project" value="UniProtKB-UniRule"/>
</dbReference>
<dbReference type="STRING" id="1208921.ST1E_0300"/>
<dbReference type="NCBIfam" id="TIGR00595">
    <property type="entry name" value="priA"/>
    <property type="match status" value="1"/>
</dbReference>
<dbReference type="Pfam" id="PF00271">
    <property type="entry name" value="Helicase_C"/>
    <property type="match status" value="1"/>
</dbReference>
<feature type="binding site" evidence="12">
    <location>
        <position position="395"/>
    </location>
    <ligand>
        <name>Zn(2+)</name>
        <dbReference type="ChEBI" id="CHEBI:29105"/>
        <label>1</label>
    </ligand>
</feature>
<proteinExistence type="inferred from homology"/>
<dbReference type="GO" id="GO:0006270">
    <property type="term" value="P:DNA replication initiation"/>
    <property type="evidence" value="ECO:0007669"/>
    <property type="project" value="TreeGrafter"/>
</dbReference>
<evidence type="ECO:0000256" key="5">
    <source>
        <dbReference type="ARBA" id="ARBA00022801"/>
    </source>
</evidence>
<keyword evidence="3 12" id="KW-0479">Metal-binding</keyword>
<comment type="catalytic activity">
    <reaction evidence="11 12">
        <text>ATP + H2O = ADP + phosphate + H(+)</text>
        <dbReference type="Rhea" id="RHEA:13065"/>
        <dbReference type="ChEBI" id="CHEBI:15377"/>
        <dbReference type="ChEBI" id="CHEBI:15378"/>
        <dbReference type="ChEBI" id="CHEBI:30616"/>
        <dbReference type="ChEBI" id="CHEBI:43474"/>
        <dbReference type="ChEBI" id="CHEBI:456216"/>
        <dbReference type="EC" id="5.6.2.4"/>
    </reaction>
</comment>
<dbReference type="Pfam" id="PF17764">
    <property type="entry name" value="PriA_3primeBD"/>
    <property type="match status" value="1"/>
</dbReference>
<dbReference type="SMART" id="SM00490">
    <property type="entry name" value="HELICc"/>
    <property type="match status" value="1"/>
</dbReference>
<feature type="binding site" evidence="12">
    <location>
        <position position="442"/>
    </location>
    <ligand>
        <name>Zn(2+)</name>
        <dbReference type="ChEBI" id="CHEBI:29105"/>
        <label>1</label>
    </ligand>
</feature>
<evidence type="ECO:0000259" key="13">
    <source>
        <dbReference type="PROSITE" id="PS51192"/>
    </source>
</evidence>
<dbReference type="SUPFAM" id="SSF52540">
    <property type="entry name" value="P-loop containing nucleoside triphosphate hydrolases"/>
    <property type="match status" value="1"/>
</dbReference>
<dbReference type="InterPro" id="IPR011545">
    <property type="entry name" value="DEAD/DEAH_box_helicase_dom"/>
</dbReference>
<keyword evidence="10 12" id="KW-0413">Isomerase</keyword>
<dbReference type="CDD" id="cd17929">
    <property type="entry name" value="DEXHc_priA"/>
    <property type="match status" value="1"/>
</dbReference>
<evidence type="ECO:0000256" key="10">
    <source>
        <dbReference type="ARBA" id="ARBA00023235"/>
    </source>
</evidence>
<dbReference type="PROSITE" id="PS51192">
    <property type="entry name" value="HELICASE_ATP_BIND_1"/>
    <property type="match status" value="1"/>
</dbReference>
<evidence type="ECO:0000313" key="14">
    <source>
        <dbReference type="EMBL" id="AGF48783.1"/>
    </source>
</evidence>
<dbReference type="HAMAP" id="MF_00983">
    <property type="entry name" value="PriA"/>
    <property type="match status" value="1"/>
</dbReference>
<dbReference type="InterPro" id="IPR014001">
    <property type="entry name" value="Helicase_ATP-bd"/>
</dbReference>
<evidence type="ECO:0000256" key="4">
    <source>
        <dbReference type="ARBA" id="ARBA00022741"/>
    </source>
</evidence>
<feature type="domain" description="Helicase ATP-binding" evidence="13">
    <location>
        <begin position="164"/>
        <end position="336"/>
    </location>
</feature>
<dbReference type="InterPro" id="IPR042115">
    <property type="entry name" value="PriA_3primeBD_sf"/>
</dbReference>
<dbReference type="GO" id="GO:0005524">
    <property type="term" value="F:ATP binding"/>
    <property type="evidence" value="ECO:0007669"/>
    <property type="project" value="UniProtKB-UniRule"/>
</dbReference>
<dbReference type="EMBL" id="CP003806">
    <property type="protein sequence ID" value="AGF48783.1"/>
    <property type="molecule type" value="Genomic_DNA"/>
</dbReference>
<dbReference type="KEGG" id="kga:ST1E_0300"/>
<dbReference type="Gene3D" id="3.40.50.300">
    <property type="entry name" value="P-loop containing nucleotide triphosphate hydrolases"/>
    <property type="match status" value="2"/>
</dbReference>
<dbReference type="InterPro" id="IPR001650">
    <property type="entry name" value="Helicase_C-like"/>
</dbReference>
<dbReference type="HOGENOM" id="CLU_013353_4_0_4"/>
<keyword evidence="5 12" id="KW-0378">Hydrolase</keyword>
<dbReference type="InterPro" id="IPR027417">
    <property type="entry name" value="P-loop_NTPase"/>
</dbReference>
<evidence type="ECO:0000256" key="12">
    <source>
        <dbReference type="HAMAP-Rule" id="MF_00983"/>
    </source>
</evidence>
<feature type="binding site" evidence="12">
    <location>
        <position position="426"/>
    </location>
    <ligand>
        <name>Zn(2+)</name>
        <dbReference type="ChEBI" id="CHEBI:29105"/>
        <label>2</label>
    </ligand>
</feature>
<comment type="catalytic activity">
    <reaction evidence="12">
        <text>Couples ATP hydrolysis with the unwinding of duplex DNA by translocating in the 3'-5' direction.</text>
        <dbReference type="EC" id="5.6.2.4"/>
    </reaction>
</comment>
<dbReference type="Proteomes" id="UP000011658">
    <property type="component" value="Chromosome"/>
</dbReference>
<evidence type="ECO:0000256" key="1">
    <source>
        <dbReference type="ARBA" id="ARBA00022515"/>
    </source>
</evidence>
<feature type="binding site" evidence="12">
    <location>
        <position position="407"/>
    </location>
    <ligand>
        <name>Zn(2+)</name>
        <dbReference type="ChEBI" id="CHEBI:29105"/>
        <label>2</label>
    </ligand>
</feature>
<feature type="binding site" evidence="12">
    <location>
        <position position="429"/>
    </location>
    <ligand>
        <name>Zn(2+)</name>
        <dbReference type="ChEBI" id="CHEBI:29105"/>
        <label>2</label>
    </ligand>
</feature>
<keyword evidence="7 12" id="KW-0862">Zinc</keyword>
<keyword evidence="2 12" id="KW-0235">DNA replication</keyword>
<keyword evidence="1 12" id="KW-0639">Primosome</keyword>
<feature type="binding site" evidence="12">
    <location>
        <position position="404"/>
    </location>
    <ligand>
        <name>Zn(2+)</name>
        <dbReference type="ChEBI" id="CHEBI:29105"/>
        <label>2</label>
    </ligand>
</feature>
<name>M1L890_9PROT</name>
<gene>
    <name evidence="12" type="primary">priA</name>
    <name evidence="14" type="ORF">ST1E_0300</name>
</gene>
<dbReference type="GO" id="GO:0008270">
    <property type="term" value="F:zinc ion binding"/>
    <property type="evidence" value="ECO:0007669"/>
    <property type="project" value="UniProtKB-UniRule"/>
</dbReference>
<comment type="cofactor">
    <cofactor evidence="12">
        <name>Zn(2+)</name>
        <dbReference type="ChEBI" id="CHEBI:29105"/>
    </cofactor>
    <text evidence="12">Binds 2 zinc ions per subunit.</text>
</comment>
<dbReference type="GO" id="GO:0006302">
    <property type="term" value="P:double-strand break repair"/>
    <property type="evidence" value="ECO:0007669"/>
    <property type="project" value="InterPro"/>
</dbReference>
<comment type="similarity">
    <text evidence="12">Belongs to the helicase family. PriA subfamily.</text>
</comment>
<dbReference type="PANTHER" id="PTHR30580:SF0">
    <property type="entry name" value="PRIMOSOMAL PROTEIN N"/>
    <property type="match status" value="1"/>
</dbReference>
<dbReference type="eggNOG" id="COG1198">
    <property type="taxonomic scope" value="Bacteria"/>
</dbReference>
<accession>M1L890</accession>